<dbReference type="GO" id="GO:0005524">
    <property type="term" value="F:ATP binding"/>
    <property type="evidence" value="ECO:0007669"/>
    <property type="project" value="InterPro"/>
</dbReference>
<feature type="domain" description="Protein kinase" evidence="2">
    <location>
        <begin position="202"/>
        <end position="545"/>
    </location>
</feature>
<dbReference type="PANTHER" id="PTHR33112:SF10">
    <property type="entry name" value="TOL"/>
    <property type="match status" value="1"/>
</dbReference>
<keyword evidence="4" id="KW-1185">Reference proteome</keyword>
<organism evidence="3 4">
    <name type="scientific">Colletotrichum salicis</name>
    <dbReference type="NCBI Taxonomy" id="1209931"/>
    <lineage>
        <taxon>Eukaryota</taxon>
        <taxon>Fungi</taxon>
        <taxon>Dikarya</taxon>
        <taxon>Ascomycota</taxon>
        <taxon>Pezizomycotina</taxon>
        <taxon>Sordariomycetes</taxon>
        <taxon>Hypocreomycetidae</taxon>
        <taxon>Glomerellales</taxon>
        <taxon>Glomerellaceae</taxon>
        <taxon>Colletotrichum</taxon>
        <taxon>Colletotrichum acutatum species complex</taxon>
    </lineage>
</organism>
<keyword evidence="3" id="KW-0418">Kinase</keyword>
<proteinExistence type="predicted"/>
<dbReference type="STRING" id="1209931.A0A135V4Z5"/>
<dbReference type="Pfam" id="PF06985">
    <property type="entry name" value="HET"/>
    <property type="match status" value="1"/>
</dbReference>
<comment type="caution">
    <text evidence="3">The sequence shown here is derived from an EMBL/GenBank/DDBJ whole genome shotgun (WGS) entry which is preliminary data.</text>
</comment>
<accession>A0A135V4Z5</accession>
<dbReference type="InterPro" id="IPR000719">
    <property type="entry name" value="Prot_kinase_dom"/>
</dbReference>
<evidence type="ECO:0000313" key="4">
    <source>
        <dbReference type="Proteomes" id="UP000070121"/>
    </source>
</evidence>
<dbReference type="Pfam" id="PF00069">
    <property type="entry name" value="Pkinase"/>
    <property type="match status" value="1"/>
</dbReference>
<dbReference type="EMBL" id="JFFI01000434">
    <property type="protein sequence ID" value="KXH67695.1"/>
    <property type="molecule type" value="Genomic_DNA"/>
</dbReference>
<dbReference type="InterPro" id="IPR008271">
    <property type="entry name" value="Ser/Thr_kinase_AS"/>
</dbReference>
<dbReference type="InterPro" id="IPR010730">
    <property type="entry name" value="HET"/>
</dbReference>
<feature type="region of interest" description="Disordered" evidence="1">
    <location>
        <begin position="586"/>
        <end position="617"/>
    </location>
</feature>
<name>A0A135V4Z5_9PEZI</name>
<dbReference type="OrthoDB" id="5125733at2759"/>
<evidence type="ECO:0000256" key="1">
    <source>
        <dbReference type="SAM" id="MobiDB-lite"/>
    </source>
</evidence>
<dbReference type="SMART" id="SM00220">
    <property type="entry name" value="S_TKc"/>
    <property type="match status" value="1"/>
</dbReference>
<evidence type="ECO:0000259" key="2">
    <source>
        <dbReference type="PROSITE" id="PS50011"/>
    </source>
</evidence>
<dbReference type="PROSITE" id="PS00108">
    <property type="entry name" value="PROTEIN_KINASE_ST"/>
    <property type="match status" value="1"/>
</dbReference>
<sequence>MSASATSLASLRLKLEGAEVEVYNEWDDRIYTWVPNSSIGEIFQDQNEILKAIPEGGGVMKNGMKGFMFKEAKTLVSLLIRFGHIKWLNIFQSNNFGDTCFPIKFRQVKTSNSWTWTITSSRSDKMFSFEVTAKETNGISRKDKDSFTTLCDLDQWKYFVPVFAPNGPVHHVFDPRCSMPFLKEFSSSQTNFSIVRHFVMHKSHLEFPWDDQIGTVVDDNDNPHVAVKELLSVRGLNANKFQELAMNEATILTRLRDQNHPHFIRAIASYTQGSRHFFIFPWARGGNLRDFWKKQPSLNAISDDISTQDWNSYLKWVFEQLLGLASALKNLHHPRDNLQQSCRHGDLKPENILCFSKTEIGTRKIPTGVRLVVADAGHAKVHEKATGSRYHATETAKGTAMYSPPEAEMSKTQPRTRRYDIWSLGCLYLESLVWLMYDYDALSNFHNDIGSGEPFYMTNPSTDTKDAVKEWIKAIKNDPRCAPVEKTAVGRLVSFIEERLLIVRVTIRQASSNLKVDPPKHRATAEKIPLHSDAPVQMMVTRPTLDAAGFLNNSERADAVEVYEEMQKIFDAGKKGQDFTWMKKDGTAGAASRRPPTIISSLAPGGNHRTPRSKKSAERLTGISELDNVWTYGADDEPATAIVLDDKEKRMTLEDSNLCDRCPDLKIWSETCEFLDTLAGLESRLKSCDLCRLLHHAMFRRAARRSESIRFMRSGSYLTFGQRNWSPILSLCHSTDSEALTLNKVELGFPFRLAPGNETHMRILNEWVKSCDNAHHLPEDRNFIPNRLLLVGDETNTCVRLVSNLAEENKLVNYVALSHRWGRASPVEHKFTTTTTDNIDLITAPAGVDDGSLPQTFQDAVTITRKLGVKYLWIDSLCILQSNGQEHDADSKEDWERESKLMEEIFGSAYLTIAASCANHRFEGFLKPRAPRQFVTMKADAGVQFHVCEIIDNFEADVEHGELNQRGWVLQERALSRRTLHFTSTQTYWECGEGIRCETFTKTANRKAAFLGDSNFPHSVESFKQGRQLQHYHDLYERYSSLGLSYATDKPRAISGLEKRLMTALKSTGGYGVFQSNFHRDLLWQRRNMGTTLQRITFPPKEEVPSWSWMAFNGEIRYMDVAFGDIDRANILSPFEQSTDGNPPGWTPSSKYTQFRARVNRLIGDNPSRMILDEPDRVLPAPLMCVIVGSSKQHKDGPLRHYALIVTPVDGLEGGKAFERIGVAYLSVEDVSVGDETEFVSIQ</sequence>
<reference evidence="3 4" key="1">
    <citation type="submission" date="2014-02" db="EMBL/GenBank/DDBJ databases">
        <title>The genome sequence of Colletotrichum salicis CBS 607.94.</title>
        <authorList>
            <person name="Baroncelli R."/>
            <person name="Thon M.R."/>
        </authorList>
    </citation>
    <scope>NUCLEOTIDE SEQUENCE [LARGE SCALE GENOMIC DNA]</scope>
    <source>
        <strain evidence="3 4">CBS 607.94</strain>
    </source>
</reference>
<dbReference type="InterPro" id="IPR011009">
    <property type="entry name" value="Kinase-like_dom_sf"/>
</dbReference>
<keyword evidence="3" id="KW-0723">Serine/threonine-protein kinase</keyword>
<dbReference type="SUPFAM" id="SSF56112">
    <property type="entry name" value="Protein kinase-like (PK-like)"/>
    <property type="match status" value="1"/>
</dbReference>
<gene>
    <name evidence="3" type="ORF">CSAL01_08969</name>
</gene>
<dbReference type="Gene3D" id="1.10.510.10">
    <property type="entry name" value="Transferase(Phosphotransferase) domain 1"/>
    <property type="match status" value="1"/>
</dbReference>
<evidence type="ECO:0000313" key="3">
    <source>
        <dbReference type="EMBL" id="KXH67695.1"/>
    </source>
</evidence>
<dbReference type="PANTHER" id="PTHR33112">
    <property type="entry name" value="DOMAIN PROTEIN, PUTATIVE-RELATED"/>
    <property type="match status" value="1"/>
</dbReference>
<dbReference type="GO" id="GO:0004674">
    <property type="term" value="F:protein serine/threonine kinase activity"/>
    <property type="evidence" value="ECO:0007669"/>
    <property type="project" value="UniProtKB-KW"/>
</dbReference>
<dbReference type="Proteomes" id="UP000070121">
    <property type="component" value="Unassembled WGS sequence"/>
</dbReference>
<protein>
    <submittedName>
        <fullName evidence="3">Serine/threonine protein kinase</fullName>
    </submittedName>
</protein>
<dbReference type="CDD" id="cd00180">
    <property type="entry name" value="PKc"/>
    <property type="match status" value="1"/>
</dbReference>
<keyword evidence="3" id="KW-0808">Transferase</keyword>
<dbReference type="AlphaFoldDB" id="A0A135V4Z5"/>
<dbReference type="PROSITE" id="PS50011">
    <property type="entry name" value="PROTEIN_KINASE_DOM"/>
    <property type="match status" value="1"/>
</dbReference>